<gene>
    <name evidence="1" type="ORF">H8E23_03000</name>
</gene>
<comment type="caution">
    <text evidence="1">The sequence shown here is derived from an EMBL/GenBank/DDBJ whole genome shotgun (WGS) entry which is preliminary data.</text>
</comment>
<dbReference type="Proteomes" id="UP000603434">
    <property type="component" value="Unassembled WGS sequence"/>
</dbReference>
<accession>A0A8J6TL86</accession>
<evidence type="ECO:0000313" key="2">
    <source>
        <dbReference type="Proteomes" id="UP000603434"/>
    </source>
</evidence>
<evidence type="ECO:0000313" key="1">
    <source>
        <dbReference type="EMBL" id="MBC8360353.1"/>
    </source>
</evidence>
<reference evidence="1 2" key="1">
    <citation type="submission" date="2020-08" db="EMBL/GenBank/DDBJ databases">
        <title>Bridging the membrane lipid divide: bacteria of the FCB group superphylum have the potential to synthesize archaeal ether lipids.</title>
        <authorList>
            <person name="Villanueva L."/>
            <person name="Von Meijenfeldt F.A.B."/>
            <person name="Westbye A.B."/>
            <person name="Yadav S."/>
            <person name="Hopmans E.C."/>
            <person name="Dutilh B.E."/>
            <person name="Sinninghe Damste J.S."/>
        </authorList>
    </citation>
    <scope>NUCLEOTIDE SEQUENCE [LARGE SCALE GENOMIC DNA]</scope>
    <source>
        <strain evidence="1">NIOZ-UU30</strain>
    </source>
</reference>
<proteinExistence type="predicted"/>
<sequence length="108" mass="12468">MPNGVDRNFVRFIGCLSGFRAKFNKWPTKIRLDPSFITEFKEVMTTEDYQKMTKKISIIPDNSNPWDGLYIAEDDEGNTYDLIKYGHPSDDVDALGWLGIKWPDYGPD</sequence>
<organism evidence="1 2">
    <name type="scientific">Candidatus Desulfatibia profunda</name>
    <dbReference type="NCBI Taxonomy" id="2841695"/>
    <lineage>
        <taxon>Bacteria</taxon>
        <taxon>Pseudomonadati</taxon>
        <taxon>Thermodesulfobacteriota</taxon>
        <taxon>Desulfobacteria</taxon>
        <taxon>Desulfobacterales</taxon>
        <taxon>Desulfobacterales incertae sedis</taxon>
        <taxon>Candidatus Desulfatibia</taxon>
    </lineage>
</organism>
<dbReference type="EMBL" id="JACNJH010000083">
    <property type="protein sequence ID" value="MBC8360353.1"/>
    <property type="molecule type" value="Genomic_DNA"/>
</dbReference>
<name>A0A8J6TL86_9BACT</name>
<dbReference type="AlphaFoldDB" id="A0A8J6TL86"/>
<protein>
    <submittedName>
        <fullName evidence="1">Uncharacterized protein</fullName>
    </submittedName>
</protein>